<feature type="chain" id="PRO_5045349372" description="Decarboxylase" evidence="1">
    <location>
        <begin position="24"/>
        <end position="213"/>
    </location>
</feature>
<feature type="signal peptide" evidence="1">
    <location>
        <begin position="1"/>
        <end position="23"/>
    </location>
</feature>
<gene>
    <name evidence="2" type="ORF">AAIK43_21795</name>
</gene>
<keyword evidence="3" id="KW-1185">Reference proteome</keyword>
<sequence length="213" mass="22716">MIRLPLRTTALIAGFAMTLACQAQPSAPAPAPQSATASARPPIVGAWRKVSDAQFNQQYRYSMLPGVAAAGSRWAVYDHGAGKTVCCLVVVGPEISEAELDGTYGIPGPWITDLVNGWNLDAAPYRPRVQLLRAEGALLDYEFADMADELGGLLLPAQAKAVAPRTLELDGQRYAVERKEVPLASDDGTVHAYALRPARGGKPLAVEVPYGIY</sequence>
<dbReference type="RefSeq" id="WP_343498556.1">
    <property type="nucleotide sequence ID" value="NZ_CP154792.1"/>
</dbReference>
<dbReference type="EMBL" id="CP154792">
    <property type="protein sequence ID" value="XAN14012.1"/>
    <property type="molecule type" value="Genomic_DNA"/>
</dbReference>
<dbReference type="PROSITE" id="PS51257">
    <property type="entry name" value="PROKAR_LIPOPROTEIN"/>
    <property type="match status" value="1"/>
</dbReference>
<reference evidence="2 3" key="1">
    <citation type="submission" date="2024-05" db="EMBL/GenBank/DDBJ databases">
        <title>Achromobacter denitrificans. BP1, complete genome.</title>
        <authorList>
            <person name="Zhang B."/>
        </authorList>
    </citation>
    <scope>NUCLEOTIDE SEQUENCE [LARGE SCALE GENOMIC DNA]</scope>
    <source>
        <strain evidence="2 3">BP1</strain>
    </source>
</reference>
<keyword evidence="1" id="KW-0732">Signal</keyword>
<protein>
    <recommendedName>
        <fullName evidence="4">Decarboxylase</fullName>
    </recommendedName>
</protein>
<evidence type="ECO:0000256" key="1">
    <source>
        <dbReference type="SAM" id="SignalP"/>
    </source>
</evidence>
<organism evidence="2 3">
    <name type="scientific">Achromobacter denitrificans</name>
    <name type="common">Alcaligenes denitrificans</name>
    <dbReference type="NCBI Taxonomy" id="32002"/>
    <lineage>
        <taxon>Bacteria</taxon>
        <taxon>Pseudomonadati</taxon>
        <taxon>Pseudomonadota</taxon>
        <taxon>Betaproteobacteria</taxon>
        <taxon>Burkholderiales</taxon>
        <taxon>Alcaligenaceae</taxon>
        <taxon>Achromobacter</taxon>
    </lineage>
</organism>
<name>A0ABZ3FW61_ACHDE</name>
<accession>A0ABZ3FW61</accession>
<proteinExistence type="predicted"/>
<dbReference type="Proteomes" id="UP001446337">
    <property type="component" value="Chromosome"/>
</dbReference>
<evidence type="ECO:0008006" key="4">
    <source>
        <dbReference type="Google" id="ProtNLM"/>
    </source>
</evidence>
<evidence type="ECO:0000313" key="2">
    <source>
        <dbReference type="EMBL" id="XAN14012.1"/>
    </source>
</evidence>
<evidence type="ECO:0000313" key="3">
    <source>
        <dbReference type="Proteomes" id="UP001446337"/>
    </source>
</evidence>